<dbReference type="InterPro" id="IPR000504">
    <property type="entry name" value="RRM_dom"/>
</dbReference>
<dbReference type="AlphaFoldDB" id="A0A8K0NP96"/>
<dbReference type="PANTHER" id="PTHR48034">
    <property type="entry name" value="TRANSFORMER-2 SEX-DETERMINING PROTEIN-RELATED"/>
    <property type="match status" value="1"/>
</dbReference>
<name>A0A8K0NP96_9TREE</name>
<keyword evidence="1" id="KW-0694">RNA-binding</keyword>
<feature type="domain" description="RRM" evidence="2">
    <location>
        <begin position="1"/>
        <end position="79"/>
    </location>
</feature>
<dbReference type="Pfam" id="PF00076">
    <property type="entry name" value="RRM_1"/>
    <property type="match status" value="1"/>
</dbReference>
<proteinExistence type="predicted"/>
<organism evidence="3 4">
    <name type="scientific">Filobasidium floriforme</name>
    <dbReference type="NCBI Taxonomy" id="5210"/>
    <lineage>
        <taxon>Eukaryota</taxon>
        <taxon>Fungi</taxon>
        <taxon>Dikarya</taxon>
        <taxon>Basidiomycota</taxon>
        <taxon>Agaricomycotina</taxon>
        <taxon>Tremellomycetes</taxon>
        <taxon>Filobasidiales</taxon>
        <taxon>Filobasidiaceae</taxon>
        <taxon>Filobasidium</taxon>
    </lineage>
</organism>
<dbReference type="Proteomes" id="UP000812966">
    <property type="component" value="Unassembled WGS sequence"/>
</dbReference>
<keyword evidence="4" id="KW-1185">Reference proteome</keyword>
<evidence type="ECO:0000256" key="1">
    <source>
        <dbReference type="PROSITE-ProRule" id="PRU00176"/>
    </source>
</evidence>
<comment type="caution">
    <text evidence="3">The sequence shown here is derived from an EMBL/GenBank/DDBJ whole genome shotgun (WGS) entry which is preliminary data.</text>
</comment>
<accession>A0A8K0NP96</accession>
<evidence type="ECO:0000313" key="4">
    <source>
        <dbReference type="Proteomes" id="UP000812966"/>
    </source>
</evidence>
<reference evidence="3" key="1">
    <citation type="submission" date="2020-04" db="EMBL/GenBank/DDBJ databases">
        <title>Analysis of mating type loci in Filobasidium floriforme.</title>
        <authorList>
            <person name="Nowrousian M."/>
        </authorList>
    </citation>
    <scope>NUCLEOTIDE SEQUENCE</scope>
    <source>
        <strain evidence="3">CBS 6242</strain>
    </source>
</reference>
<sequence>MNLHVSGLSRDVGADDLNKRFGEVGTVDKASVMYDPHTKESRGFGFVMMVDADGAARAIAELNGKEFMGKVMTVAHVRSGHPTSHHIRPDSQTND</sequence>
<dbReference type="InterPro" id="IPR012677">
    <property type="entry name" value="Nucleotide-bd_a/b_plait_sf"/>
</dbReference>
<dbReference type="GO" id="GO:0003723">
    <property type="term" value="F:RNA binding"/>
    <property type="evidence" value="ECO:0007669"/>
    <property type="project" value="UniProtKB-UniRule"/>
</dbReference>
<dbReference type="SMART" id="SM00360">
    <property type="entry name" value="RRM"/>
    <property type="match status" value="1"/>
</dbReference>
<gene>
    <name evidence="3" type="ORF">FFLO_05015</name>
</gene>
<protein>
    <recommendedName>
        <fullName evidence="2">RRM domain-containing protein</fullName>
    </recommendedName>
</protein>
<dbReference type="InterPro" id="IPR035979">
    <property type="entry name" value="RBD_domain_sf"/>
</dbReference>
<dbReference type="PROSITE" id="PS50102">
    <property type="entry name" value="RRM"/>
    <property type="match status" value="1"/>
</dbReference>
<evidence type="ECO:0000259" key="2">
    <source>
        <dbReference type="PROSITE" id="PS50102"/>
    </source>
</evidence>
<evidence type="ECO:0000313" key="3">
    <source>
        <dbReference type="EMBL" id="KAG7530474.1"/>
    </source>
</evidence>
<dbReference type="SUPFAM" id="SSF54928">
    <property type="entry name" value="RNA-binding domain, RBD"/>
    <property type="match status" value="1"/>
</dbReference>
<dbReference type="Gene3D" id="3.30.70.330">
    <property type="match status" value="1"/>
</dbReference>
<dbReference type="EMBL" id="JABELV010000117">
    <property type="protein sequence ID" value="KAG7530474.1"/>
    <property type="molecule type" value="Genomic_DNA"/>
</dbReference>
<dbReference type="InterPro" id="IPR050441">
    <property type="entry name" value="RBM"/>
</dbReference>